<organism evidence="8 9">
    <name type="scientific">Aspergillus granulosus</name>
    <dbReference type="NCBI Taxonomy" id="176169"/>
    <lineage>
        <taxon>Eukaryota</taxon>
        <taxon>Fungi</taxon>
        <taxon>Dikarya</taxon>
        <taxon>Ascomycota</taxon>
        <taxon>Pezizomycotina</taxon>
        <taxon>Eurotiomycetes</taxon>
        <taxon>Eurotiomycetidae</taxon>
        <taxon>Eurotiales</taxon>
        <taxon>Aspergillaceae</taxon>
        <taxon>Aspergillus</taxon>
        <taxon>Aspergillus subgen. Nidulantes</taxon>
    </lineage>
</organism>
<dbReference type="InterPro" id="IPR002401">
    <property type="entry name" value="Cyt_P450_E_grp-I"/>
</dbReference>
<dbReference type="InterPro" id="IPR050196">
    <property type="entry name" value="Cytochrome_P450_Monoox"/>
</dbReference>
<dbReference type="Gene3D" id="1.10.630.10">
    <property type="entry name" value="Cytochrome P450"/>
    <property type="match status" value="1"/>
</dbReference>
<dbReference type="InterPro" id="IPR036396">
    <property type="entry name" value="Cyt_P450_sf"/>
</dbReference>
<evidence type="ECO:0000256" key="2">
    <source>
        <dbReference type="ARBA" id="ARBA00022617"/>
    </source>
</evidence>
<keyword evidence="4 7" id="KW-0560">Oxidoreductase</keyword>
<dbReference type="InterPro" id="IPR017972">
    <property type="entry name" value="Cyt_P450_CS"/>
</dbReference>
<dbReference type="PANTHER" id="PTHR24291:SF50">
    <property type="entry name" value="BIFUNCTIONAL ALBAFLAVENONE MONOOXYGENASE_TERPENE SYNTHASE"/>
    <property type="match status" value="1"/>
</dbReference>
<evidence type="ECO:0000256" key="7">
    <source>
        <dbReference type="RuleBase" id="RU000461"/>
    </source>
</evidence>
<dbReference type="PRINTS" id="PR00385">
    <property type="entry name" value="P450"/>
</dbReference>
<evidence type="ECO:0000256" key="3">
    <source>
        <dbReference type="ARBA" id="ARBA00022723"/>
    </source>
</evidence>
<keyword evidence="9" id="KW-1185">Reference proteome</keyword>
<dbReference type="Pfam" id="PF00067">
    <property type="entry name" value="p450"/>
    <property type="match status" value="1"/>
</dbReference>
<proteinExistence type="inferred from homology"/>
<dbReference type="SUPFAM" id="SSF48264">
    <property type="entry name" value="Cytochrome P450"/>
    <property type="match status" value="1"/>
</dbReference>
<dbReference type="PROSITE" id="PS00086">
    <property type="entry name" value="CYTOCHROME_P450"/>
    <property type="match status" value="1"/>
</dbReference>
<protein>
    <submittedName>
        <fullName evidence="8">Cytochrome P450</fullName>
    </submittedName>
</protein>
<dbReference type="EMBL" id="JBFXLT010000132">
    <property type="protein sequence ID" value="KAL2807725.1"/>
    <property type="molecule type" value="Genomic_DNA"/>
</dbReference>
<keyword evidence="5 7" id="KW-0408">Iron</keyword>
<evidence type="ECO:0000313" key="8">
    <source>
        <dbReference type="EMBL" id="KAL2807725.1"/>
    </source>
</evidence>
<dbReference type="Proteomes" id="UP001610334">
    <property type="component" value="Unassembled WGS sequence"/>
</dbReference>
<comment type="caution">
    <text evidence="8">The sequence shown here is derived from an EMBL/GenBank/DDBJ whole genome shotgun (WGS) entry which is preliminary data.</text>
</comment>
<keyword evidence="2 7" id="KW-0349">Heme</keyword>
<evidence type="ECO:0000256" key="1">
    <source>
        <dbReference type="ARBA" id="ARBA00010617"/>
    </source>
</evidence>
<reference evidence="8 9" key="1">
    <citation type="submission" date="2024-07" db="EMBL/GenBank/DDBJ databases">
        <title>Section-level genome sequencing and comparative genomics of Aspergillus sections Usti and Cavernicolus.</title>
        <authorList>
            <consortium name="Lawrence Berkeley National Laboratory"/>
            <person name="Nybo J.L."/>
            <person name="Vesth T.C."/>
            <person name="Theobald S."/>
            <person name="Frisvad J.C."/>
            <person name="Larsen T.O."/>
            <person name="Kjaerboelling I."/>
            <person name="Rothschild-Mancinelli K."/>
            <person name="Lyhne E.K."/>
            <person name="Kogle M.E."/>
            <person name="Barry K."/>
            <person name="Clum A."/>
            <person name="Na H."/>
            <person name="Ledsgaard L."/>
            <person name="Lin J."/>
            <person name="Lipzen A."/>
            <person name="Kuo A."/>
            <person name="Riley R."/>
            <person name="Mondo S."/>
            <person name="Labutti K."/>
            <person name="Haridas S."/>
            <person name="Pangalinan J."/>
            <person name="Salamov A.A."/>
            <person name="Simmons B.A."/>
            <person name="Magnuson J.K."/>
            <person name="Chen J."/>
            <person name="Drula E."/>
            <person name="Henrissat B."/>
            <person name="Wiebenga A."/>
            <person name="Lubbers R.J."/>
            <person name="Gomes A.C."/>
            <person name="Makela M.R."/>
            <person name="Stajich J."/>
            <person name="Grigoriev I.V."/>
            <person name="Mortensen U.H."/>
            <person name="De Vries R.P."/>
            <person name="Baker S.E."/>
            <person name="Andersen M.R."/>
        </authorList>
    </citation>
    <scope>NUCLEOTIDE SEQUENCE [LARGE SCALE GENOMIC DNA]</scope>
    <source>
        <strain evidence="8 9">CBS 588.65</strain>
    </source>
</reference>
<gene>
    <name evidence="8" type="ORF">BJX63DRAFT_436777</name>
</gene>
<sequence>MAQLLTLVKENPILSAGIALCGHFALSFIRKGYAIRKKFHGLPGPPHSWLWGHIPILLSLLKEVPTRVAPLYYADLIRQKYDLGDVYYFDLWPIGMEFMMIVDADVTNQLIVKENVPKNSILKLFMRFLVGSPDNLLSGDGHGWLKLRRIFNPGFASSHLNTLIPAIVEEGKVFCSILEKHATDHEVFRLEEAATLLTIDVIGRAILDTRLHSQVKSNELATAIVDQVAWIPQARPDRPWEIVNPVFLVMMWWNNRKMDAYISEILEQRLSTREAREKAKNVMDLAFEAYLSERGEDRLSTTKMDAQFKKDAICQVKTFMFAGHDTVSGTLCYAWYLLNKNPEKMAKIRAEHESIFGADVDEAIEIIQSRPNILNKLEYTLAVLKETLRLFPPASTVREGSASILVKDPRTGISLPTEGFAVSPTTIGMHRHPRYFPDPHTFIPERFLSTGNGLSASSSPAYLPFSKGPRICIGQELAMIEMKILLVMTVRRFDIRAAFEDLHLLKGDGAVWESDSSGIQSVYGDEAYQVMMGSAKPREGMPARVTIRS</sequence>
<evidence type="ECO:0000256" key="6">
    <source>
        <dbReference type="ARBA" id="ARBA00023033"/>
    </source>
</evidence>
<comment type="similarity">
    <text evidence="1 7">Belongs to the cytochrome P450 family.</text>
</comment>
<accession>A0ABR4GWY2</accession>
<name>A0ABR4GWY2_9EURO</name>
<keyword evidence="3 7" id="KW-0479">Metal-binding</keyword>
<evidence type="ECO:0000256" key="4">
    <source>
        <dbReference type="ARBA" id="ARBA00023002"/>
    </source>
</evidence>
<dbReference type="PANTHER" id="PTHR24291">
    <property type="entry name" value="CYTOCHROME P450 FAMILY 4"/>
    <property type="match status" value="1"/>
</dbReference>
<evidence type="ECO:0000256" key="5">
    <source>
        <dbReference type="ARBA" id="ARBA00023004"/>
    </source>
</evidence>
<dbReference type="PRINTS" id="PR00463">
    <property type="entry name" value="EP450I"/>
</dbReference>
<dbReference type="InterPro" id="IPR001128">
    <property type="entry name" value="Cyt_P450"/>
</dbReference>
<keyword evidence="6 7" id="KW-0503">Monooxygenase</keyword>
<evidence type="ECO:0000313" key="9">
    <source>
        <dbReference type="Proteomes" id="UP001610334"/>
    </source>
</evidence>